<name>A0A9D1ZX51_9FIRM</name>
<dbReference type="EMBL" id="DXCQ01000066">
    <property type="protein sequence ID" value="HIY97430.1"/>
    <property type="molecule type" value="Genomic_DNA"/>
</dbReference>
<protein>
    <submittedName>
        <fullName evidence="1">DUF2284 domain-containing protein</fullName>
    </submittedName>
</protein>
<dbReference type="Pfam" id="PF10050">
    <property type="entry name" value="DUF2284"/>
    <property type="match status" value="1"/>
</dbReference>
<reference evidence="1" key="1">
    <citation type="journal article" date="2021" name="PeerJ">
        <title>Extensive microbial diversity within the chicken gut microbiome revealed by metagenomics and culture.</title>
        <authorList>
            <person name="Gilroy R."/>
            <person name="Ravi A."/>
            <person name="Getino M."/>
            <person name="Pursley I."/>
            <person name="Horton D.L."/>
            <person name="Alikhan N.F."/>
            <person name="Baker D."/>
            <person name="Gharbi K."/>
            <person name="Hall N."/>
            <person name="Watson M."/>
            <person name="Adriaenssens E.M."/>
            <person name="Foster-Nyarko E."/>
            <person name="Jarju S."/>
            <person name="Secka A."/>
            <person name="Antonio M."/>
            <person name="Oren A."/>
            <person name="Chaudhuri R.R."/>
            <person name="La Ragione R."/>
            <person name="Hildebrand F."/>
            <person name="Pallen M.J."/>
        </authorList>
    </citation>
    <scope>NUCLEOTIDE SEQUENCE</scope>
    <source>
        <strain evidence="1">1345</strain>
    </source>
</reference>
<proteinExistence type="predicted"/>
<dbReference type="InterPro" id="IPR019271">
    <property type="entry name" value="DUF2284_metal-binding"/>
</dbReference>
<dbReference type="AlphaFoldDB" id="A0A9D1ZX51"/>
<sequence length="180" mass="20275">MEYSVEELKKFALEEGFSNAGQLNMKALVFMPEVRQMCSADKCHAYGRNWRCPPACGSLEESAALAAQYSFGMIVQTVGHMEDEYDYETIESAGKEHADCFIKMMRKLKTRYPDILGMGAGTCRRCKTCTYPDAPCRFPEDSYSSMEAYGLWVSKVCELSGIPYNYGPNTIAYTSCFLLK</sequence>
<reference evidence="1" key="2">
    <citation type="submission" date="2021-04" db="EMBL/GenBank/DDBJ databases">
        <authorList>
            <person name="Gilroy R."/>
        </authorList>
    </citation>
    <scope>NUCLEOTIDE SEQUENCE</scope>
    <source>
        <strain evidence="1">1345</strain>
    </source>
</reference>
<dbReference type="Proteomes" id="UP000886750">
    <property type="component" value="Unassembled WGS sequence"/>
</dbReference>
<accession>A0A9D1ZX51</accession>
<gene>
    <name evidence="1" type="ORF">H9729_07060</name>
</gene>
<evidence type="ECO:0000313" key="1">
    <source>
        <dbReference type="EMBL" id="HIY97430.1"/>
    </source>
</evidence>
<comment type="caution">
    <text evidence="1">The sequence shown here is derived from an EMBL/GenBank/DDBJ whole genome shotgun (WGS) entry which is preliminary data.</text>
</comment>
<evidence type="ECO:0000313" key="2">
    <source>
        <dbReference type="Proteomes" id="UP000886750"/>
    </source>
</evidence>
<organism evidence="1 2">
    <name type="scientific">Candidatus Borkfalkia excrementigallinarum</name>
    <dbReference type="NCBI Taxonomy" id="2838506"/>
    <lineage>
        <taxon>Bacteria</taxon>
        <taxon>Bacillati</taxon>
        <taxon>Bacillota</taxon>
        <taxon>Clostridia</taxon>
        <taxon>Christensenellales</taxon>
        <taxon>Christensenellaceae</taxon>
        <taxon>Candidatus Borkfalkia</taxon>
    </lineage>
</organism>